<protein>
    <submittedName>
        <fullName evidence="11">Energy transducer TonB</fullName>
    </submittedName>
</protein>
<dbReference type="NCBIfam" id="TIGR01352">
    <property type="entry name" value="tonB_Cterm"/>
    <property type="match status" value="1"/>
</dbReference>
<evidence type="ECO:0000256" key="6">
    <source>
        <dbReference type="ARBA" id="ARBA00022692"/>
    </source>
</evidence>
<dbReference type="InterPro" id="IPR051045">
    <property type="entry name" value="TonB-dependent_transducer"/>
</dbReference>
<dbReference type="InterPro" id="IPR006260">
    <property type="entry name" value="TonB/TolA_C"/>
</dbReference>
<dbReference type="PANTHER" id="PTHR33446:SF2">
    <property type="entry name" value="PROTEIN TONB"/>
    <property type="match status" value="1"/>
</dbReference>
<gene>
    <name evidence="11" type="ORF">HQ43_04155</name>
</gene>
<evidence type="ECO:0000256" key="3">
    <source>
        <dbReference type="ARBA" id="ARBA00022448"/>
    </source>
</evidence>
<evidence type="ECO:0000313" key="11">
    <source>
        <dbReference type="EMBL" id="KGN92692.1"/>
    </source>
</evidence>
<evidence type="ECO:0000256" key="1">
    <source>
        <dbReference type="ARBA" id="ARBA00004383"/>
    </source>
</evidence>
<comment type="similarity">
    <text evidence="2">Belongs to the TonB family.</text>
</comment>
<evidence type="ECO:0000256" key="7">
    <source>
        <dbReference type="ARBA" id="ARBA00022927"/>
    </source>
</evidence>
<evidence type="ECO:0000256" key="5">
    <source>
        <dbReference type="ARBA" id="ARBA00022519"/>
    </source>
</evidence>
<organism evidence="11 12">
    <name type="scientific">Porphyromonas canoris</name>
    <dbReference type="NCBI Taxonomy" id="36875"/>
    <lineage>
        <taxon>Bacteria</taxon>
        <taxon>Pseudomonadati</taxon>
        <taxon>Bacteroidota</taxon>
        <taxon>Bacteroidia</taxon>
        <taxon>Bacteroidales</taxon>
        <taxon>Porphyromonadaceae</taxon>
        <taxon>Porphyromonas</taxon>
    </lineage>
</organism>
<feature type="domain" description="TonB C-terminal" evidence="10">
    <location>
        <begin position="141"/>
        <end position="233"/>
    </location>
</feature>
<comment type="caution">
    <text evidence="11">The sequence shown here is derived from an EMBL/GenBank/DDBJ whole genome shotgun (WGS) entry which is preliminary data.</text>
</comment>
<evidence type="ECO:0000313" key="12">
    <source>
        <dbReference type="Proteomes" id="UP000030101"/>
    </source>
</evidence>
<evidence type="ECO:0000256" key="4">
    <source>
        <dbReference type="ARBA" id="ARBA00022475"/>
    </source>
</evidence>
<evidence type="ECO:0000256" key="2">
    <source>
        <dbReference type="ARBA" id="ARBA00006555"/>
    </source>
</evidence>
<sequence length="233" mass="26060">MEQKKTPRANLESRKSTFFLMGLVVALSAVFTAFEWGKRDLVFNEIATVSTFIEEEEIEITPPEETPPPELPPPDTKVVADIINVVEDEVKVENQELLSVDDALNKVQEVTFTPPPASVRKVEQASEEIHDFVEEDPEFPGGNNKIRPWLASKLVYPQIAADNGIQGRVRVGFVVNKDGSIVDVHIVTGIEPSLDKEAMRVVKQMPKWKPGKQAGLPVRCRYEVTVIFQLQNA</sequence>
<dbReference type="PANTHER" id="PTHR33446">
    <property type="entry name" value="PROTEIN TONB-RELATED"/>
    <property type="match status" value="1"/>
</dbReference>
<keyword evidence="6" id="KW-0812">Transmembrane</keyword>
<keyword evidence="5" id="KW-0997">Cell inner membrane</keyword>
<dbReference type="InterPro" id="IPR037682">
    <property type="entry name" value="TonB_C"/>
</dbReference>
<name>A0ABR4XLP8_9PORP</name>
<dbReference type="RefSeq" id="WP_036789989.1">
    <property type="nucleotide sequence ID" value="NZ_JQZV01000008.1"/>
</dbReference>
<keyword evidence="12" id="KW-1185">Reference proteome</keyword>
<accession>A0ABR4XLP8</accession>
<evidence type="ECO:0000256" key="8">
    <source>
        <dbReference type="ARBA" id="ARBA00022989"/>
    </source>
</evidence>
<keyword evidence="9" id="KW-0472">Membrane</keyword>
<evidence type="ECO:0000259" key="10">
    <source>
        <dbReference type="PROSITE" id="PS52015"/>
    </source>
</evidence>
<reference evidence="11 12" key="1">
    <citation type="submission" date="2014-08" db="EMBL/GenBank/DDBJ databases">
        <title>Porphyromonas canoris strain:OH2762 Genome sequencing.</title>
        <authorList>
            <person name="Wallis C."/>
            <person name="Deusch O."/>
            <person name="O'Flynn C."/>
            <person name="Davis I."/>
            <person name="Jospin G."/>
            <person name="Darling A.E."/>
            <person name="Coil D.A."/>
            <person name="Alexiev A."/>
            <person name="Horsfall A."/>
            <person name="Kirkwood N."/>
            <person name="Harris S."/>
            <person name="Eisen J.A."/>
        </authorList>
    </citation>
    <scope>NUCLEOTIDE SEQUENCE [LARGE SCALE GENOMIC DNA]</scope>
    <source>
        <strain evidence="12">COT-108 OH2762</strain>
    </source>
</reference>
<dbReference type="SUPFAM" id="SSF74653">
    <property type="entry name" value="TolA/TonB C-terminal domain"/>
    <property type="match status" value="1"/>
</dbReference>
<dbReference type="PROSITE" id="PS52015">
    <property type="entry name" value="TONB_CTD"/>
    <property type="match status" value="1"/>
</dbReference>
<evidence type="ECO:0000256" key="9">
    <source>
        <dbReference type="ARBA" id="ARBA00023136"/>
    </source>
</evidence>
<keyword evidence="7" id="KW-0653">Protein transport</keyword>
<dbReference type="Proteomes" id="UP000030101">
    <property type="component" value="Unassembled WGS sequence"/>
</dbReference>
<comment type="subcellular location">
    <subcellularLocation>
        <location evidence="1">Cell inner membrane</location>
        <topology evidence="1">Single-pass membrane protein</topology>
        <orientation evidence="1">Periplasmic side</orientation>
    </subcellularLocation>
</comment>
<keyword evidence="8" id="KW-1133">Transmembrane helix</keyword>
<keyword evidence="4" id="KW-1003">Cell membrane</keyword>
<dbReference type="Pfam" id="PF03544">
    <property type="entry name" value="TonB_C"/>
    <property type="match status" value="1"/>
</dbReference>
<keyword evidence="3" id="KW-0813">Transport</keyword>
<dbReference type="Gene3D" id="3.30.1150.10">
    <property type="match status" value="1"/>
</dbReference>
<dbReference type="EMBL" id="JQZV01000008">
    <property type="protein sequence ID" value="KGN92692.1"/>
    <property type="molecule type" value="Genomic_DNA"/>
</dbReference>
<proteinExistence type="inferred from homology"/>